<evidence type="ECO:0000313" key="3">
    <source>
        <dbReference type="EMBL" id="MFA9949794.1"/>
    </source>
</evidence>
<dbReference type="InterPro" id="IPR056640">
    <property type="entry name" value="DUF7738"/>
</dbReference>
<dbReference type="Proteomes" id="UP001574673">
    <property type="component" value="Unassembled WGS sequence"/>
</dbReference>
<evidence type="ECO:0000259" key="1">
    <source>
        <dbReference type="Pfam" id="PF21832"/>
    </source>
</evidence>
<dbReference type="EMBL" id="JBEUWX010000002">
    <property type="protein sequence ID" value="MFA9949794.1"/>
    <property type="molecule type" value="Genomic_DNA"/>
</dbReference>
<dbReference type="RefSeq" id="WP_418890901.1">
    <property type="nucleotide sequence ID" value="NZ_JBEUWX010000002.1"/>
</dbReference>
<evidence type="ECO:0000259" key="2">
    <source>
        <dbReference type="Pfam" id="PF24880"/>
    </source>
</evidence>
<feature type="domain" description="DUF6892" evidence="1">
    <location>
        <begin position="269"/>
        <end position="401"/>
    </location>
</feature>
<comment type="caution">
    <text evidence="3">The sequence shown here is derived from an EMBL/GenBank/DDBJ whole genome shotgun (WGS) entry which is preliminary data.</text>
</comment>
<dbReference type="InterPro" id="IPR054187">
    <property type="entry name" value="DUF6892"/>
</dbReference>
<feature type="domain" description="DUF7738" evidence="2">
    <location>
        <begin position="85"/>
        <end position="183"/>
    </location>
</feature>
<organism evidence="3 4">
    <name type="scientific">Dentiradicibacter hellwigii</name>
    <dbReference type="NCBI Taxonomy" id="3149053"/>
    <lineage>
        <taxon>Bacteria</taxon>
        <taxon>Pseudomonadati</taxon>
        <taxon>Pseudomonadota</taxon>
        <taxon>Betaproteobacteria</taxon>
        <taxon>Rhodocyclales</taxon>
        <taxon>Rhodocyclaceae</taxon>
        <taxon>Dentiradicibacter</taxon>
    </lineage>
</organism>
<proteinExistence type="predicted"/>
<accession>A0ABV4UEI0</accession>
<name>A0ABV4UEI0_9RHOO</name>
<reference evidence="4" key="1">
    <citation type="submission" date="2024-06" db="EMBL/GenBank/DDBJ databases">
        <title>Radixoralia hellwigii gen. nov., sp nov., isolated from a root canal in the human oral cavity.</title>
        <authorList>
            <person name="Bartsch S."/>
            <person name="Wittmer A."/>
            <person name="Schulz A.-K."/>
            <person name="Neumann-Schaal M."/>
            <person name="Wolf J."/>
            <person name="Gronow S."/>
            <person name="Tennert C."/>
            <person name="Haecker G."/>
            <person name="Cieplik F."/>
            <person name="Al-Ahmad A."/>
        </authorList>
    </citation>
    <scope>NUCLEOTIDE SEQUENCE [LARGE SCALE GENOMIC DNA]</scope>
    <source>
        <strain evidence="4">Wk13</strain>
    </source>
</reference>
<protein>
    <submittedName>
        <fullName evidence="3">Uncharacterized protein</fullName>
    </submittedName>
</protein>
<dbReference type="Pfam" id="PF24880">
    <property type="entry name" value="DUF7738"/>
    <property type="match status" value="1"/>
</dbReference>
<evidence type="ECO:0000313" key="4">
    <source>
        <dbReference type="Proteomes" id="UP001574673"/>
    </source>
</evidence>
<dbReference type="Pfam" id="PF21832">
    <property type="entry name" value="DUF6892"/>
    <property type="match status" value="1"/>
</dbReference>
<gene>
    <name evidence="3" type="ORF">ABCS64_05530</name>
</gene>
<sequence>MGKGGVAGIGGVVALTCCAYCRKEALEKKPCTAQMPRQNSDLECGLGSQIGPGAIDEIAKKGNRMLFFKNLFSTQKRSQKTIFDFDIRKNGIYINDVKCKFDIEKLCEILGEPRIIVNDAENSRYLWDAAGVAAFVKNEKLTQIDLFIEIPPDIRFEIPENTFTSRFMLNGDAPLKAVKEKDLRSAYIFLDVTVGGYEVSLRLSEAVQAPIAKMSFNERYEKSKTDEIANIVRAAKTPVDWVSITPKKKKIEKEISAKYALVKPEGETLKFTNFNFKLAILNDLMYDQELLEPKFDVFEFCEERKIDPYKRIGAVPQVKKWFKNYEIPAALADKVSELYLDGGNDIYLNIAPNWDGEDSLFDIKNLDATELAQFKNLKKITAEMIISRKARKVLEDSGVEIEDE</sequence>
<keyword evidence="4" id="KW-1185">Reference proteome</keyword>